<proteinExistence type="predicted"/>
<dbReference type="AlphaFoldDB" id="A0A9W6MA09"/>
<evidence type="ECO:0000256" key="1">
    <source>
        <dbReference type="SAM" id="MobiDB-lite"/>
    </source>
</evidence>
<organism evidence="2 3">
    <name type="scientific">Streptosporangium carneum</name>
    <dbReference type="NCBI Taxonomy" id="47481"/>
    <lineage>
        <taxon>Bacteria</taxon>
        <taxon>Bacillati</taxon>
        <taxon>Actinomycetota</taxon>
        <taxon>Actinomycetes</taxon>
        <taxon>Streptosporangiales</taxon>
        <taxon>Streptosporangiaceae</taxon>
        <taxon>Streptosporangium</taxon>
    </lineage>
</organism>
<keyword evidence="3" id="KW-1185">Reference proteome</keyword>
<feature type="region of interest" description="Disordered" evidence="1">
    <location>
        <begin position="1"/>
        <end position="67"/>
    </location>
</feature>
<comment type="caution">
    <text evidence="2">The sequence shown here is derived from an EMBL/GenBank/DDBJ whole genome shotgun (WGS) entry which is preliminary data.</text>
</comment>
<protein>
    <submittedName>
        <fullName evidence="2">Uncharacterized protein</fullName>
    </submittedName>
</protein>
<evidence type="ECO:0000313" key="3">
    <source>
        <dbReference type="Proteomes" id="UP001143474"/>
    </source>
</evidence>
<dbReference type="EMBL" id="BSEV01000001">
    <property type="protein sequence ID" value="GLK06804.1"/>
    <property type="molecule type" value="Genomic_DNA"/>
</dbReference>
<feature type="compositionally biased region" description="Pro residues" evidence="1">
    <location>
        <begin position="41"/>
        <end position="52"/>
    </location>
</feature>
<dbReference type="Proteomes" id="UP001143474">
    <property type="component" value="Unassembled WGS sequence"/>
</dbReference>
<sequence>MAHPYPTPSPLPTPSPVPKPSPATQQPDTPPQQVAAKPSPTSQPPPPQPPTQPKGVNGEYSGIDPASMDDFERALGRAQDTLGRNEPQIRTTLQKLDLDTSGLNVLREVQNWIGTARPDLRRRSETIRTERTEWGASATVPAGLTAFDETLYGKAAHDPDVYAATAKLAKAAEDGKIDEKTVAELEKRTGNATFAVALMNTLGATKFREVMAAAVKEGGGKKAERLQVALGKTLGTASSKLSNAWRDELTSKPALGWAGTEYRAVALALKHGTIASPFLLGVARKLDAWDRASVPAGIDSNVMIPLLEALGRNPAAAQDFFAGDPTTMERFLVDWDTTDGGEALGKALEAAMLTFRDHEGSPQNPSRGYLSAKLASEFVHLRAKQIKAGDSIETILKPATVGRILAGYISDVDRVAQEAADALVPAARGDDNPSARGRDVWGAEFKREELRAVMKEAFLDDKAFASVLAAQTAFSGWLLDYGAEQMSKSGESSTLKTNALRAGAGFGMITDAAGLTKIEQGKKMDEAQARNMKILTGVINTALAVPQTGTWPITAGVVGAWTGMLEDSFKGKAESDAADVANAAVDNSVVIMERITAQAMLNHGVFGLADPADPAHPWASLEGLRKGDDPRDSPKNFLKDDGKTLMSNEEMFDKSLSSNEEKNLRFNAYQRWLHEGPSKDLLQEVEGRMRDGFEHAFVKNR</sequence>
<name>A0A9W6MA09_9ACTN</name>
<feature type="compositionally biased region" description="Pro residues" evidence="1">
    <location>
        <begin position="1"/>
        <end position="21"/>
    </location>
</feature>
<feature type="compositionally biased region" description="Low complexity" evidence="1">
    <location>
        <begin position="22"/>
        <end position="40"/>
    </location>
</feature>
<accession>A0A9W6MA09</accession>
<gene>
    <name evidence="2" type="ORF">GCM10017600_02090</name>
</gene>
<feature type="region of interest" description="Disordered" evidence="1">
    <location>
        <begin position="619"/>
        <end position="641"/>
    </location>
</feature>
<evidence type="ECO:0000313" key="2">
    <source>
        <dbReference type="EMBL" id="GLK06804.1"/>
    </source>
</evidence>
<reference evidence="2" key="2">
    <citation type="submission" date="2023-01" db="EMBL/GenBank/DDBJ databases">
        <authorList>
            <person name="Sun Q."/>
            <person name="Evtushenko L."/>
        </authorList>
    </citation>
    <scope>NUCLEOTIDE SEQUENCE</scope>
    <source>
        <strain evidence="2">VKM Ac-2007</strain>
    </source>
</reference>
<feature type="compositionally biased region" description="Basic and acidic residues" evidence="1">
    <location>
        <begin position="623"/>
        <end position="641"/>
    </location>
</feature>
<reference evidence="2" key="1">
    <citation type="journal article" date="2014" name="Int. J. Syst. Evol. Microbiol.">
        <title>Complete genome sequence of Corynebacterium casei LMG S-19264T (=DSM 44701T), isolated from a smear-ripened cheese.</title>
        <authorList>
            <consortium name="US DOE Joint Genome Institute (JGI-PGF)"/>
            <person name="Walter F."/>
            <person name="Albersmeier A."/>
            <person name="Kalinowski J."/>
            <person name="Ruckert C."/>
        </authorList>
    </citation>
    <scope>NUCLEOTIDE SEQUENCE</scope>
    <source>
        <strain evidence="2">VKM Ac-2007</strain>
    </source>
</reference>